<evidence type="ECO:0000259" key="7">
    <source>
        <dbReference type="PROSITE" id="PS51294"/>
    </source>
</evidence>
<evidence type="ECO:0000256" key="3">
    <source>
        <dbReference type="ARBA" id="ARBA00023163"/>
    </source>
</evidence>
<evidence type="ECO:0000313" key="8">
    <source>
        <dbReference type="EMBL" id="AGT16880.1"/>
    </source>
</evidence>
<dbReference type="CDD" id="cd00167">
    <property type="entry name" value="SANT"/>
    <property type="match status" value="1"/>
</dbReference>
<dbReference type="InterPro" id="IPR056195">
    <property type="entry name" value="HTH_70"/>
</dbReference>
<protein>
    <submittedName>
        <fullName evidence="8">Uncharacterized protein</fullName>
    </submittedName>
</protein>
<feature type="domain" description="HTH myb-type" evidence="7">
    <location>
        <begin position="135"/>
        <end position="191"/>
    </location>
</feature>
<proteinExistence type="predicted"/>
<feature type="domain" description="SANT" evidence="6">
    <location>
        <begin position="143"/>
        <end position="191"/>
    </location>
</feature>
<dbReference type="PROSITE" id="PS51293">
    <property type="entry name" value="SANT"/>
    <property type="match status" value="1"/>
</dbReference>
<dbReference type="InterPro" id="IPR009057">
    <property type="entry name" value="Homeodomain-like_sf"/>
</dbReference>
<dbReference type="EMBL" id="KF184868">
    <property type="protein sequence ID" value="AGT16880.1"/>
    <property type="molecule type" value="Genomic_DNA"/>
</dbReference>
<keyword evidence="2" id="KW-0238">DNA-binding</keyword>
<keyword evidence="3" id="KW-0804">Transcription</keyword>
<evidence type="ECO:0000259" key="5">
    <source>
        <dbReference type="PROSITE" id="PS50090"/>
    </source>
</evidence>
<sequence>MDPKFNGNWSANEIEMVRSIIASHDANSIGTNNRNAKHYGIVDELQARFPRKDKRQVIDLYVDLVVEMVNAIAMSSNRLPMMVSNDLVVDNFGVMVENPGVHGMDVSHGYLTDEMKAKRMVEEQHHMKVVVPQQDKQRARRFWTLEEHRNFLLGLRAYGRGNWKNISKDFVTTKTSVQVSSHAQKFFRRQESTTKKQRYSINDVSLYDAKPWVQDNSSSWEAFTSNAYNPYSYGFGDQLASMDNLTQVYSPFQCPASQVSSSQTITWTGGQQTPSPSSAAPMMEEDGTQMEWTSYY</sequence>
<dbReference type="InterPro" id="IPR017884">
    <property type="entry name" value="SANT_dom"/>
</dbReference>
<name>A0A059Q1W2_9POAL</name>
<keyword evidence="4" id="KW-0539">Nucleus</keyword>
<feature type="domain" description="Myb-like" evidence="5">
    <location>
        <begin position="135"/>
        <end position="187"/>
    </location>
</feature>
<evidence type="ECO:0000256" key="1">
    <source>
        <dbReference type="ARBA" id="ARBA00023015"/>
    </source>
</evidence>
<dbReference type="SMART" id="SM00717">
    <property type="entry name" value="SANT"/>
    <property type="match status" value="1"/>
</dbReference>
<accession>A0A059Q1W2</accession>
<dbReference type="PROSITE" id="PS50090">
    <property type="entry name" value="MYB_LIKE"/>
    <property type="match status" value="1"/>
</dbReference>
<evidence type="ECO:0000256" key="4">
    <source>
        <dbReference type="ARBA" id="ARBA00023242"/>
    </source>
</evidence>
<dbReference type="AlphaFoldDB" id="A0A059Q1W2"/>
<organism evidence="8">
    <name type="scientific">Saccharum hybrid cultivar R570</name>
    <dbReference type="NCBI Taxonomy" id="131158"/>
    <lineage>
        <taxon>Eukaryota</taxon>
        <taxon>Viridiplantae</taxon>
        <taxon>Streptophyta</taxon>
        <taxon>Embryophyta</taxon>
        <taxon>Tracheophyta</taxon>
        <taxon>Spermatophyta</taxon>
        <taxon>Magnoliopsida</taxon>
        <taxon>Liliopsida</taxon>
        <taxon>Poales</taxon>
        <taxon>Poaceae</taxon>
        <taxon>PACMAD clade</taxon>
        <taxon>Panicoideae</taxon>
        <taxon>Andropogonodae</taxon>
        <taxon>Andropogoneae</taxon>
        <taxon>Saccharinae</taxon>
        <taxon>Saccharum</taxon>
        <taxon>Saccharum officinarum species complex</taxon>
    </lineage>
</organism>
<keyword evidence="1" id="KW-0805">Transcription regulation</keyword>
<dbReference type="GO" id="GO:0003677">
    <property type="term" value="F:DNA binding"/>
    <property type="evidence" value="ECO:0007669"/>
    <property type="project" value="UniProtKB-KW"/>
</dbReference>
<dbReference type="Pfam" id="PF23671">
    <property type="entry name" value="HTH_70"/>
    <property type="match status" value="1"/>
</dbReference>
<reference evidence="8" key="1">
    <citation type="submission" date="2013-05" db="EMBL/GenBank/DDBJ databases">
        <title>Building the sugarcane genome for biotechnology and identifying evolutionary trends.</title>
        <authorList>
            <person name="De Setta N."/>
            <person name="Monteiro-Vitorello C.B."/>
            <person name="Metcalfe C.J."/>
            <person name="Cruz G.M.Q."/>
            <person name="Del Bem L.E."/>
            <person name="Vicentini R."/>
            <person name="Nogueira F.T.S."/>
            <person name="Campos R.A."/>
            <person name="Nunes S.L."/>
            <person name="Turrini P.C.G."/>
            <person name="Vieira A.P."/>
            <person name="Cruz E.A.O."/>
            <person name="Correa T.C.S."/>
            <person name="Hotta C.T."/>
            <person name="de Mello-Varani A."/>
            <person name="Vautrin S."/>
            <person name="Trindade A.S."/>
            <person name="Vilela M.M."/>
            <person name="Horta C.L."/>
            <person name="Sato P.M."/>
            <person name="de Andrade R.F."/>
            <person name="Nishiyama M.Y."/>
            <person name="Cardoso-Silva C.B."/>
            <person name="Scortecci K.C."/>
            <person name="Garcia A.A.F."/>
            <person name="Carneiro M.S."/>
            <person name="Kim C."/>
            <person name="Paterson A.H."/>
            <person name="Berges H."/>
            <person name="D'Hont A."/>
            <person name="de-Souza A.P."/>
            <person name="Souza G.M."/>
            <person name="Vincentz M."/>
            <person name="Kitajima J.P."/>
            <person name="Van Sluys M.-A."/>
        </authorList>
    </citation>
    <scope>NUCLEOTIDE SEQUENCE</scope>
</reference>
<evidence type="ECO:0000259" key="6">
    <source>
        <dbReference type="PROSITE" id="PS51293"/>
    </source>
</evidence>
<gene>
    <name evidence="8" type="ORF">SHCRBa_022_B01_R_280</name>
</gene>
<dbReference type="PROSITE" id="PS51294">
    <property type="entry name" value="HTH_MYB"/>
    <property type="match status" value="1"/>
</dbReference>
<evidence type="ECO:0000256" key="2">
    <source>
        <dbReference type="ARBA" id="ARBA00023125"/>
    </source>
</evidence>
<dbReference type="InterPro" id="IPR017930">
    <property type="entry name" value="Myb_dom"/>
</dbReference>
<dbReference type="PANTHER" id="PTHR44042">
    <property type="entry name" value="DUPLICATED HOMEODOMAIN-LIKE SUPERFAMILY PROTEIN-RELATED"/>
    <property type="match status" value="1"/>
</dbReference>
<dbReference type="Gene3D" id="1.10.10.60">
    <property type="entry name" value="Homeodomain-like"/>
    <property type="match status" value="1"/>
</dbReference>
<dbReference type="InterPro" id="IPR001005">
    <property type="entry name" value="SANT/Myb"/>
</dbReference>
<dbReference type="PANTHER" id="PTHR44042:SF11">
    <property type="entry name" value="OS06G0173800 PROTEIN"/>
    <property type="match status" value="1"/>
</dbReference>
<dbReference type="NCBIfam" id="TIGR01557">
    <property type="entry name" value="myb_SHAQKYF"/>
    <property type="match status" value="1"/>
</dbReference>
<dbReference type="Pfam" id="PF00249">
    <property type="entry name" value="Myb_DNA-binding"/>
    <property type="match status" value="1"/>
</dbReference>
<dbReference type="SUPFAM" id="SSF46689">
    <property type="entry name" value="Homeodomain-like"/>
    <property type="match status" value="1"/>
</dbReference>
<dbReference type="InterPro" id="IPR006447">
    <property type="entry name" value="Myb_dom_plants"/>
</dbReference>